<accession>A0A7X5ZCQ1</accession>
<proteinExistence type="predicted"/>
<gene>
    <name evidence="1" type="ORF">FHU31_002186</name>
</gene>
<protein>
    <submittedName>
        <fullName evidence="1">Uncharacterized protein</fullName>
    </submittedName>
</protein>
<dbReference type="RefSeq" id="WP_167158171.1">
    <property type="nucleotide sequence ID" value="NZ_JAANOW010000001.1"/>
</dbReference>
<dbReference type="EMBL" id="JAANOW010000001">
    <property type="protein sequence ID" value="NIH95230.1"/>
    <property type="molecule type" value="Genomic_DNA"/>
</dbReference>
<keyword evidence="2" id="KW-1185">Reference proteome</keyword>
<sequence>MNEQVLLGYIGDIDGNDGNLVAMDAVAEDAEGLFRYPASGGDRIAIDTSDLDFVHKCTPELAKRWAPGDVIWFAGRHLVARSITDVVLRRFAATWTLTAQGHRMRTGKASELRRWRDHNAGRLSAYLYRYLTEPMEREVGQAQTTLELYLAIENTAEPRRFLNTALFYHEQYDYEAYEFERERAVRSGAFANLEEFDTQFGELRTFVRSDRLLDVNGAVLPQRGLARNDETIGALKVLLMVRSKRGSQFEWDDFYTRLQLPRRGDSLASIVEDAGVLDERV</sequence>
<comment type="caution">
    <text evidence="1">The sequence shown here is derived from an EMBL/GenBank/DDBJ whole genome shotgun (WGS) entry which is preliminary data.</text>
</comment>
<evidence type="ECO:0000313" key="1">
    <source>
        <dbReference type="EMBL" id="NIH95230.1"/>
    </source>
</evidence>
<reference evidence="1 2" key="1">
    <citation type="submission" date="2020-03" db="EMBL/GenBank/DDBJ databases">
        <title>Sequencing the genomes of 1000 actinobacteria strains.</title>
        <authorList>
            <person name="Klenk H.-P."/>
        </authorList>
    </citation>
    <scope>NUCLEOTIDE SEQUENCE [LARGE SCALE GENOMIC DNA]</scope>
    <source>
        <strain evidence="1 2">DSM 44556</strain>
    </source>
</reference>
<dbReference type="Proteomes" id="UP000547444">
    <property type="component" value="Unassembled WGS sequence"/>
</dbReference>
<evidence type="ECO:0000313" key="2">
    <source>
        <dbReference type="Proteomes" id="UP000547444"/>
    </source>
</evidence>
<name>A0A7X5ZCQ1_9MYCO</name>
<organism evidence="1 2">
    <name type="scientific">Mycolicibacterium fluoranthenivorans</name>
    <dbReference type="NCBI Taxonomy" id="258505"/>
    <lineage>
        <taxon>Bacteria</taxon>
        <taxon>Bacillati</taxon>
        <taxon>Actinomycetota</taxon>
        <taxon>Actinomycetes</taxon>
        <taxon>Mycobacteriales</taxon>
        <taxon>Mycobacteriaceae</taxon>
        <taxon>Mycolicibacterium</taxon>
    </lineage>
</organism>
<dbReference type="AlphaFoldDB" id="A0A7X5ZCQ1"/>